<evidence type="ECO:0000313" key="3">
    <source>
        <dbReference type="Proteomes" id="UP000236724"/>
    </source>
</evidence>
<reference evidence="2 3" key="1">
    <citation type="submission" date="2016-10" db="EMBL/GenBank/DDBJ databases">
        <authorList>
            <person name="de Groot N.N."/>
        </authorList>
    </citation>
    <scope>NUCLEOTIDE SEQUENCE [LARGE SCALE GENOMIC DNA]</scope>
    <source>
        <strain evidence="2">MBHS1</strain>
    </source>
</reference>
<keyword evidence="3" id="KW-1185">Reference proteome</keyword>
<feature type="domain" description="Outer membrane protein beta-barrel" evidence="1">
    <location>
        <begin position="49"/>
        <end position="223"/>
    </location>
</feature>
<dbReference type="InterPro" id="IPR025665">
    <property type="entry name" value="Beta-barrel_OMP_2"/>
</dbReference>
<evidence type="ECO:0000313" key="2">
    <source>
        <dbReference type="EMBL" id="SEH05532.1"/>
    </source>
</evidence>
<dbReference type="Proteomes" id="UP000236724">
    <property type="component" value="Unassembled WGS sequence"/>
</dbReference>
<proteinExistence type="predicted"/>
<organism evidence="2 3">
    <name type="scientific">Candidatus Venteria ishoeyi</name>
    <dbReference type="NCBI Taxonomy" id="1899563"/>
    <lineage>
        <taxon>Bacteria</taxon>
        <taxon>Pseudomonadati</taxon>
        <taxon>Pseudomonadota</taxon>
        <taxon>Gammaproteobacteria</taxon>
        <taxon>Thiotrichales</taxon>
        <taxon>Thiotrichaceae</taxon>
        <taxon>Venteria</taxon>
    </lineage>
</organism>
<dbReference type="Pfam" id="PF13568">
    <property type="entry name" value="OMP_b-brl_2"/>
    <property type="match status" value="1"/>
</dbReference>
<evidence type="ECO:0000259" key="1">
    <source>
        <dbReference type="Pfam" id="PF13568"/>
    </source>
</evidence>
<gene>
    <name evidence="2" type="ORF">MBHS_01386</name>
</gene>
<dbReference type="EMBL" id="FMSV02000337">
    <property type="protein sequence ID" value="SEH05532.1"/>
    <property type="molecule type" value="Genomic_DNA"/>
</dbReference>
<sequence length="249" mass="28899">MIIPKIVFFNEAINGMLKKVVLSLVLISICFLADAQRSKVLNTPKYDLDPLHFGFTVGFNTMDFNIYNSKKFINSFDSVYAVNNLRQAGFNLGIVSNLRLAPFLDLRFLPGITFGQRDLEFLVRGKNGFYKRVMKVESTFLEFPLTLKYKAKRINNYRPYLIGGVNYRLDLAARKEIKEEEKPMILLERDDLYYELGFGIDYYLPFFKFSTEIKYCVGLANIIRNDGTEYSRGIEKMVSNLIVVSFHFE</sequence>
<protein>
    <recommendedName>
        <fullName evidence="1">Outer membrane protein beta-barrel domain-containing protein</fullName>
    </recommendedName>
</protein>
<dbReference type="AlphaFoldDB" id="A0A1H6F5Z3"/>
<accession>A0A1H6F5Z3</accession>
<name>A0A1H6F5Z3_9GAMM</name>